<proteinExistence type="predicted"/>
<gene>
    <name evidence="2" type="ORF">AMATHDRAFT_68680</name>
</gene>
<dbReference type="EMBL" id="KZ302145">
    <property type="protein sequence ID" value="PFH46961.1"/>
    <property type="molecule type" value="Genomic_DNA"/>
</dbReference>
<dbReference type="AlphaFoldDB" id="A0A2A9NFC8"/>
<evidence type="ECO:0000313" key="2">
    <source>
        <dbReference type="EMBL" id="PFH46961.1"/>
    </source>
</evidence>
<accession>A0A2A9NFC8</accession>
<organism evidence="2 3">
    <name type="scientific">Amanita thiersii Skay4041</name>
    <dbReference type="NCBI Taxonomy" id="703135"/>
    <lineage>
        <taxon>Eukaryota</taxon>
        <taxon>Fungi</taxon>
        <taxon>Dikarya</taxon>
        <taxon>Basidiomycota</taxon>
        <taxon>Agaricomycotina</taxon>
        <taxon>Agaricomycetes</taxon>
        <taxon>Agaricomycetidae</taxon>
        <taxon>Agaricales</taxon>
        <taxon>Pluteineae</taxon>
        <taxon>Amanitaceae</taxon>
        <taxon>Amanita</taxon>
    </lineage>
</organism>
<protein>
    <submittedName>
        <fullName evidence="2">Uncharacterized protein</fullName>
    </submittedName>
</protein>
<name>A0A2A9NFC8_9AGAR</name>
<keyword evidence="3" id="KW-1185">Reference proteome</keyword>
<dbReference type="Proteomes" id="UP000242287">
    <property type="component" value="Unassembled WGS sequence"/>
</dbReference>
<evidence type="ECO:0000313" key="3">
    <source>
        <dbReference type="Proteomes" id="UP000242287"/>
    </source>
</evidence>
<sequence length="85" mass="9761">MNSTYRPTKRRRVMTRNIVQLFLDTEAIEDGQDDGDEGVDDDLDDFINDNDEDDVERRGTSLWRAAEKTSDHTSLRVLACVAEKI</sequence>
<reference evidence="2 3" key="1">
    <citation type="submission" date="2014-02" db="EMBL/GenBank/DDBJ databases">
        <title>Transposable element dynamics among asymbiotic and ectomycorrhizal Amanita fungi.</title>
        <authorList>
            <consortium name="DOE Joint Genome Institute"/>
            <person name="Hess J."/>
            <person name="Skrede I."/>
            <person name="Wolfe B."/>
            <person name="LaButti K."/>
            <person name="Ohm R.A."/>
            <person name="Grigoriev I.V."/>
            <person name="Pringle A."/>
        </authorList>
    </citation>
    <scope>NUCLEOTIDE SEQUENCE [LARGE SCALE GENOMIC DNA]</scope>
    <source>
        <strain evidence="2 3">SKay4041</strain>
    </source>
</reference>
<evidence type="ECO:0000256" key="1">
    <source>
        <dbReference type="SAM" id="MobiDB-lite"/>
    </source>
</evidence>
<feature type="non-terminal residue" evidence="2">
    <location>
        <position position="85"/>
    </location>
</feature>
<feature type="region of interest" description="Disordered" evidence="1">
    <location>
        <begin position="29"/>
        <end position="51"/>
    </location>
</feature>